<dbReference type="InterPro" id="IPR035901">
    <property type="entry name" value="GIY-YIG_endonuc_sf"/>
</dbReference>
<dbReference type="AlphaFoldDB" id="A0A2B7YIE4"/>
<accession>A0A2B7YIE4</accession>
<dbReference type="STRING" id="76857.RO02_11680"/>
<dbReference type="Gene3D" id="3.40.1440.10">
    <property type="entry name" value="GIY-YIG endonuclease"/>
    <property type="match status" value="1"/>
</dbReference>
<sequence>MNYYLYMLRCEDDSVYTGTAKDYLKRYEEHLSGKGAKYTKAHKVVNIERVFLCDSKSIACSLEYEIKKYTKKKKESVISKPDDFIKEIENNREIKIKKIFKKKIKKSLT</sequence>
<comment type="caution">
    <text evidence="3">The sequence shown here is derived from an EMBL/GenBank/DDBJ whole genome shotgun (WGS) entry which is preliminary data.</text>
</comment>
<evidence type="ECO:0000313" key="4">
    <source>
        <dbReference type="Proteomes" id="UP000222862"/>
    </source>
</evidence>
<evidence type="ECO:0000259" key="2">
    <source>
        <dbReference type="PROSITE" id="PS50164"/>
    </source>
</evidence>
<proteinExistence type="inferred from homology"/>
<dbReference type="RefSeq" id="WP_098703413.1">
    <property type="nucleotide sequence ID" value="NZ_NJGI01000005.1"/>
</dbReference>
<dbReference type="PANTHER" id="PTHR34477">
    <property type="entry name" value="UPF0213 PROTEIN YHBQ"/>
    <property type="match status" value="1"/>
</dbReference>
<reference evidence="3 4" key="1">
    <citation type="submission" date="2017-06" db="EMBL/GenBank/DDBJ databases">
        <title>Genome sequencing of Fusobacterium nucleatum subsp. polymorphum KCOM 1232 (=ChDC F37).</title>
        <authorList>
            <person name="Kook J.-K."/>
            <person name="Park S.-N."/>
            <person name="Lim Y.K."/>
            <person name="Roh H."/>
        </authorList>
    </citation>
    <scope>NUCLEOTIDE SEQUENCE [LARGE SCALE GENOMIC DNA]</scope>
    <source>
        <strain evidence="4">KCOM 1232 ( ChDC F37)</strain>
    </source>
</reference>
<organism evidence="3 4">
    <name type="scientific">Fusobacterium nucleatum subsp. polymorphum</name>
    <name type="common">Fusobacterium polymorphum</name>
    <dbReference type="NCBI Taxonomy" id="76857"/>
    <lineage>
        <taxon>Bacteria</taxon>
        <taxon>Fusobacteriati</taxon>
        <taxon>Fusobacteriota</taxon>
        <taxon>Fusobacteriia</taxon>
        <taxon>Fusobacteriales</taxon>
        <taxon>Fusobacteriaceae</taxon>
        <taxon>Fusobacterium</taxon>
    </lineage>
</organism>
<dbReference type="PANTHER" id="PTHR34477:SF1">
    <property type="entry name" value="UPF0213 PROTEIN YHBQ"/>
    <property type="match status" value="1"/>
</dbReference>
<gene>
    <name evidence="3" type="ORF">RN96_10735</name>
</gene>
<dbReference type="InterPro" id="IPR000305">
    <property type="entry name" value="GIY-YIG_endonuc"/>
</dbReference>
<dbReference type="PROSITE" id="PS50164">
    <property type="entry name" value="GIY_YIG"/>
    <property type="match status" value="1"/>
</dbReference>
<protein>
    <recommendedName>
        <fullName evidence="2">GIY-YIG domain-containing protein</fullName>
    </recommendedName>
</protein>
<dbReference type="InterPro" id="IPR050190">
    <property type="entry name" value="UPF0213_domain"/>
</dbReference>
<evidence type="ECO:0000256" key="1">
    <source>
        <dbReference type="ARBA" id="ARBA00007435"/>
    </source>
</evidence>
<comment type="similarity">
    <text evidence="1">Belongs to the UPF0213 family.</text>
</comment>
<dbReference type="Proteomes" id="UP000222862">
    <property type="component" value="Unassembled WGS sequence"/>
</dbReference>
<name>A0A2B7YIE4_FUSNP</name>
<dbReference type="EMBL" id="NJGI01000005">
    <property type="protein sequence ID" value="PGH20642.1"/>
    <property type="molecule type" value="Genomic_DNA"/>
</dbReference>
<feature type="domain" description="GIY-YIG" evidence="2">
    <location>
        <begin position="1"/>
        <end position="76"/>
    </location>
</feature>
<dbReference type="CDD" id="cd10456">
    <property type="entry name" value="GIY-YIG_UPF0213"/>
    <property type="match status" value="1"/>
</dbReference>
<evidence type="ECO:0000313" key="3">
    <source>
        <dbReference type="EMBL" id="PGH20642.1"/>
    </source>
</evidence>
<dbReference type="Pfam" id="PF01541">
    <property type="entry name" value="GIY-YIG"/>
    <property type="match status" value="1"/>
</dbReference>
<dbReference type="SUPFAM" id="SSF82771">
    <property type="entry name" value="GIY-YIG endonuclease"/>
    <property type="match status" value="1"/>
</dbReference>